<dbReference type="SUPFAM" id="SSF52402">
    <property type="entry name" value="Adenine nucleotide alpha hydrolases-like"/>
    <property type="match status" value="1"/>
</dbReference>
<feature type="domain" description="Asparagine synthetase" evidence="4">
    <location>
        <begin position="229"/>
        <end position="595"/>
    </location>
</feature>
<dbReference type="SUPFAM" id="SSF56235">
    <property type="entry name" value="N-terminal nucleophile aminohydrolases (Ntn hydrolases)"/>
    <property type="match status" value="1"/>
</dbReference>
<proteinExistence type="predicted"/>
<dbReference type="InterPro" id="IPR017932">
    <property type="entry name" value="GATase_2_dom"/>
</dbReference>
<feature type="domain" description="Glutamine amidotransferase type-2" evidence="5">
    <location>
        <begin position="97"/>
        <end position="154"/>
    </location>
</feature>
<dbReference type="GO" id="GO:0006529">
    <property type="term" value="P:asparagine biosynthetic process"/>
    <property type="evidence" value="ECO:0007669"/>
    <property type="project" value="InterPro"/>
</dbReference>
<dbReference type="InterPro" id="IPR029055">
    <property type="entry name" value="Ntn_hydrolases_N"/>
</dbReference>
<sequence>MNPSHRRPPLGGAEAGFVGLLSREPSEALLRRLGAHPGRSFGCGPVRLVGPAGTTRGDGRTHVFAFAGRLVDADEAADRDGDPGRDGAFAALDRFRRHGPDGIAGWRGHFALAHFDAGAARLWLAADHLGRRTVYHARVEGGVAFSSSLRALLALPGVPHDPDEHYLAATFSDVPPEPDATPYAAVRRVPAATAAAFDVDGGLRLHRYWHPDLARRLPRRRDDDHVEEARALLDRAVARGLRGAGTVVCQLSGGFDSGAVAATAARLRGDAPLPVLTVAPPDGVARFEHPGAIGDERPLAAAVAAMHPNMIWEAVSSAGLHAYDDNPVRLFLSMAAPTRGSLNVGWYAPLFERARALGASTILTGGLGNMTLSWDGLCGLASMARRGDWVRLWREARAIGRMQGRSPVAVLRRHAIVPLLPPRLQARWSAFRGGLPPEGETSSPIHPDFARAHGIPERRLAFGLDYDGDTDATRRRWLSYVQSNPPTADMTEALFGVASYAPLSDVDLLEFCFALPDEQYLRDGRTRWLARRVLADRLPPAVLDETRRGFQCAEFLHRLSLQRERIVEGVAALERSPLAGRVLDVERMRRIVDAEWPTDAAGTGFGDYGGVLHRGLHYGLFLRWIEGGNG</sequence>
<evidence type="ECO:0000256" key="2">
    <source>
        <dbReference type="ARBA" id="ARBA00012737"/>
    </source>
</evidence>
<dbReference type="RefSeq" id="WP_166653463.1">
    <property type="nucleotide sequence ID" value="NZ_BSPM01000009.1"/>
</dbReference>
<dbReference type="GO" id="GO:0005829">
    <property type="term" value="C:cytosol"/>
    <property type="evidence" value="ECO:0007669"/>
    <property type="project" value="TreeGrafter"/>
</dbReference>
<dbReference type="Gene3D" id="3.40.50.620">
    <property type="entry name" value="HUPs"/>
    <property type="match status" value="2"/>
</dbReference>
<reference evidence="6 7" key="1">
    <citation type="submission" date="2019-03" db="EMBL/GenBank/DDBJ databases">
        <title>Genomic Encyclopedia of Type Strains, Phase IV (KMG-IV): sequencing the most valuable type-strain genomes for metagenomic binning, comparative biology and taxonomic classification.</title>
        <authorList>
            <person name="Goeker M."/>
        </authorList>
    </citation>
    <scope>NUCLEOTIDE SEQUENCE [LARGE SCALE GENOMIC DNA]</scope>
    <source>
        <strain evidence="6 7">DSM 102969</strain>
    </source>
</reference>
<dbReference type="Proteomes" id="UP000294547">
    <property type="component" value="Unassembled WGS sequence"/>
</dbReference>
<dbReference type="EMBL" id="SNXY01000009">
    <property type="protein sequence ID" value="TDP83388.1"/>
    <property type="molecule type" value="Genomic_DNA"/>
</dbReference>
<evidence type="ECO:0000256" key="1">
    <source>
        <dbReference type="ARBA" id="ARBA00005187"/>
    </source>
</evidence>
<gene>
    <name evidence="6" type="ORF">EDD54_3350</name>
</gene>
<organism evidence="6 7">
    <name type="scientific">Oharaeibacter diazotrophicus</name>
    <dbReference type="NCBI Taxonomy" id="1920512"/>
    <lineage>
        <taxon>Bacteria</taxon>
        <taxon>Pseudomonadati</taxon>
        <taxon>Pseudomonadota</taxon>
        <taxon>Alphaproteobacteria</taxon>
        <taxon>Hyphomicrobiales</taxon>
        <taxon>Pleomorphomonadaceae</taxon>
        <taxon>Oharaeibacter</taxon>
    </lineage>
</organism>
<name>A0A4V3CVQ5_9HYPH</name>
<evidence type="ECO:0000313" key="7">
    <source>
        <dbReference type="Proteomes" id="UP000294547"/>
    </source>
</evidence>
<dbReference type="Pfam" id="PF00733">
    <property type="entry name" value="Asn_synthase"/>
    <property type="match status" value="1"/>
</dbReference>
<evidence type="ECO:0000313" key="6">
    <source>
        <dbReference type="EMBL" id="TDP83388.1"/>
    </source>
</evidence>
<dbReference type="PANTHER" id="PTHR43284">
    <property type="entry name" value="ASPARAGINE SYNTHETASE (GLUTAMINE-HYDROLYZING)"/>
    <property type="match status" value="1"/>
</dbReference>
<dbReference type="Gene3D" id="3.60.20.10">
    <property type="entry name" value="Glutamine Phosphoribosylpyrophosphate, subunit 1, domain 1"/>
    <property type="match status" value="1"/>
</dbReference>
<dbReference type="PANTHER" id="PTHR43284:SF1">
    <property type="entry name" value="ASPARAGINE SYNTHETASE"/>
    <property type="match status" value="1"/>
</dbReference>
<dbReference type="InterPro" id="IPR014729">
    <property type="entry name" value="Rossmann-like_a/b/a_fold"/>
</dbReference>
<dbReference type="EC" id="6.3.5.4" evidence="2"/>
<dbReference type="InterPro" id="IPR001962">
    <property type="entry name" value="Asn_synthase"/>
</dbReference>
<comment type="pathway">
    <text evidence="1">Amino-acid biosynthesis; L-asparagine biosynthesis; L-asparagine from L-aspartate (L-Gln route): step 1/1.</text>
</comment>
<dbReference type="Pfam" id="PF13537">
    <property type="entry name" value="GATase_7"/>
    <property type="match status" value="1"/>
</dbReference>
<dbReference type="AlphaFoldDB" id="A0A4V3CVQ5"/>
<protein>
    <recommendedName>
        <fullName evidence="2">asparagine synthase (glutamine-hydrolyzing)</fullName>
        <ecNumber evidence="2">6.3.5.4</ecNumber>
    </recommendedName>
</protein>
<evidence type="ECO:0000259" key="5">
    <source>
        <dbReference type="Pfam" id="PF13537"/>
    </source>
</evidence>
<evidence type="ECO:0000256" key="3">
    <source>
        <dbReference type="ARBA" id="ARBA00048741"/>
    </source>
</evidence>
<comment type="catalytic activity">
    <reaction evidence="3">
        <text>L-aspartate + L-glutamine + ATP + H2O = L-asparagine + L-glutamate + AMP + diphosphate + H(+)</text>
        <dbReference type="Rhea" id="RHEA:12228"/>
        <dbReference type="ChEBI" id="CHEBI:15377"/>
        <dbReference type="ChEBI" id="CHEBI:15378"/>
        <dbReference type="ChEBI" id="CHEBI:29985"/>
        <dbReference type="ChEBI" id="CHEBI:29991"/>
        <dbReference type="ChEBI" id="CHEBI:30616"/>
        <dbReference type="ChEBI" id="CHEBI:33019"/>
        <dbReference type="ChEBI" id="CHEBI:58048"/>
        <dbReference type="ChEBI" id="CHEBI:58359"/>
        <dbReference type="ChEBI" id="CHEBI:456215"/>
        <dbReference type="EC" id="6.3.5.4"/>
    </reaction>
</comment>
<keyword evidence="7" id="KW-1185">Reference proteome</keyword>
<dbReference type="InterPro" id="IPR051786">
    <property type="entry name" value="ASN_synthetase/amidase"/>
</dbReference>
<evidence type="ECO:0000259" key="4">
    <source>
        <dbReference type="Pfam" id="PF00733"/>
    </source>
</evidence>
<accession>A0A4V3CVQ5</accession>
<dbReference type="GO" id="GO:0004066">
    <property type="term" value="F:asparagine synthase (glutamine-hydrolyzing) activity"/>
    <property type="evidence" value="ECO:0007669"/>
    <property type="project" value="UniProtKB-EC"/>
</dbReference>
<comment type="caution">
    <text evidence="6">The sequence shown here is derived from an EMBL/GenBank/DDBJ whole genome shotgun (WGS) entry which is preliminary data.</text>
</comment>